<reference evidence="2 3" key="1">
    <citation type="journal article" date="2021" name="MBio">
        <title>A New Model Trypanosomatid, Novymonas esmeraldas: Genomic Perception of Its 'Candidatus Pandoraea novymonadis' Endosymbiont.</title>
        <authorList>
            <person name="Zakharova A."/>
            <person name="Saura A."/>
            <person name="Butenko A."/>
            <person name="Podesvova L."/>
            <person name="Warmusova S."/>
            <person name="Kostygov A.Y."/>
            <person name="Nenarokova A."/>
            <person name="Lukes J."/>
            <person name="Opperdoes F.R."/>
            <person name="Yurchenko V."/>
        </authorList>
    </citation>
    <scope>NUCLEOTIDE SEQUENCE [LARGE SCALE GENOMIC DNA]</scope>
    <source>
        <strain evidence="2 3">E262AT.01</strain>
    </source>
</reference>
<feature type="compositionally biased region" description="Basic and acidic residues" evidence="1">
    <location>
        <begin position="508"/>
        <end position="529"/>
    </location>
</feature>
<comment type="caution">
    <text evidence="2">The sequence shown here is derived from an EMBL/GenBank/DDBJ whole genome shotgun (WGS) entry which is preliminary data.</text>
</comment>
<dbReference type="AlphaFoldDB" id="A0AAW0EPV7"/>
<gene>
    <name evidence="2" type="ORF">NESM_000453900</name>
</gene>
<feature type="compositionally biased region" description="Low complexity" evidence="1">
    <location>
        <begin position="476"/>
        <end position="490"/>
    </location>
</feature>
<feature type="compositionally biased region" description="Basic residues" evidence="1">
    <location>
        <begin position="530"/>
        <end position="542"/>
    </location>
</feature>
<evidence type="ECO:0000313" key="2">
    <source>
        <dbReference type="EMBL" id="KAK7195282.1"/>
    </source>
</evidence>
<name>A0AAW0EPV7_9TRYP</name>
<feature type="compositionally biased region" description="Pro residues" evidence="1">
    <location>
        <begin position="432"/>
        <end position="443"/>
    </location>
</feature>
<evidence type="ECO:0000313" key="3">
    <source>
        <dbReference type="Proteomes" id="UP001430356"/>
    </source>
</evidence>
<dbReference type="Proteomes" id="UP001430356">
    <property type="component" value="Unassembled WGS sequence"/>
</dbReference>
<feature type="region of interest" description="Disordered" evidence="1">
    <location>
        <begin position="295"/>
        <end position="542"/>
    </location>
</feature>
<evidence type="ECO:0000256" key="1">
    <source>
        <dbReference type="SAM" id="MobiDB-lite"/>
    </source>
</evidence>
<protein>
    <submittedName>
        <fullName evidence="2">Uncharacterized protein</fullName>
    </submittedName>
</protein>
<feature type="compositionally biased region" description="Low complexity" evidence="1">
    <location>
        <begin position="408"/>
        <end position="421"/>
    </location>
</feature>
<feature type="compositionally biased region" description="Basic and acidic residues" evidence="1">
    <location>
        <begin position="363"/>
        <end position="374"/>
    </location>
</feature>
<organism evidence="2 3">
    <name type="scientific">Novymonas esmeraldas</name>
    <dbReference type="NCBI Taxonomy" id="1808958"/>
    <lineage>
        <taxon>Eukaryota</taxon>
        <taxon>Discoba</taxon>
        <taxon>Euglenozoa</taxon>
        <taxon>Kinetoplastea</taxon>
        <taxon>Metakinetoplastina</taxon>
        <taxon>Trypanosomatida</taxon>
        <taxon>Trypanosomatidae</taxon>
        <taxon>Novymonas</taxon>
    </lineage>
</organism>
<proteinExistence type="predicted"/>
<sequence>MDSEVLFHVCVRGTAVAAFEAAGTCTRITDVTNALQETEKHLRRIRRAHRALGLHTVAPTPPVLPAPNTSRLTLRSPALEHGERPAAIALPAQDGDGDGSGSSALQPLVAQESFGAPEGLPCGSRSTRTFTPVSTMQKLAHPVVRGLPVAVVAANALAFVAAWRVEDRKFLAQGDIVHECLTARQNVENEEEGCRMRLRQLLLTVSEQMDRFVMIGEYDKFVVFCIEREPVWRQAARQLQKENEARLNSTANIYARFLLGETAVAEKLCMFQVAADYVVSQRFAEREQRHIARVRAQERRRRQSAPQMTPLVSETQAGHPQPQPQPQPQAQHNHHHRGQERTPAPPASSPAPTLARGPQGGSGERRSGAGKEKALPSVEPLSAVEVDHYKEGWRTVLGHLSNGERGRAPSQPTAQPTAAAAKGSDAKRQLTSPPPHPPPPAPATDPRRTPQPLAARTSKEPVAAPPARSGAAGQQPARSSRDAAAAAPSSRPKEDAKASQGRPVAAAPRREESKEDRKRRDREREDRTNRLAHHHHAEAKVR</sequence>
<accession>A0AAW0EPV7</accession>
<keyword evidence="3" id="KW-1185">Reference proteome</keyword>
<dbReference type="EMBL" id="JAECZO010000051">
    <property type="protein sequence ID" value="KAK7195282.1"/>
    <property type="molecule type" value="Genomic_DNA"/>
</dbReference>